<name>A0A8H4Q6X4_9HYPO</name>
<dbReference type="PRINTS" id="PR00463">
    <property type="entry name" value="EP450I"/>
</dbReference>
<evidence type="ECO:0000256" key="4">
    <source>
        <dbReference type="ARBA" id="ARBA00022692"/>
    </source>
</evidence>
<evidence type="ECO:0000256" key="2">
    <source>
        <dbReference type="ARBA" id="ARBA00004167"/>
    </source>
</evidence>
<proteinExistence type="inferred from homology"/>
<keyword evidence="4 13" id="KW-0812">Transmembrane</keyword>
<dbReference type="CDD" id="cd11063">
    <property type="entry name" value="CYP52"/>
    <property type="match status" value="1"/>
</dbReference>
<dbReference type="PRINTS" id="PR00385">
    <property type="entry name" value="P450"/>
</dbReference>
<protein>
    <submittedName>
        <fullName evidence="14">Cytochrome P450 alkane hydroxylase</fullName>
    </submittedName>
</protein>
<dbReference type="PROSITE" id="PS00086">
    <property type="entry name" value="CYTOCHROME_P450"/>
    <property type="match status" value="1"/>
</dbReference>
<dbReference type="GO" id="GO:0016020">
    <property type="term" value="C:membrane"/>
    <property type="evidence" value="ECO:0007669"/>
    <property type="project" value="UniProtKB-SubCell"/>
</dbReference>
<dbReference type="InterPro" id="IPR047146">
    <property type="entry name" value="Cyt_P450_E_CYP52_fungi"/>
</dbReference>
<sequence length="512" mass="58731">MLHLPAVSPGRIALAFPCALIIAWFVFRIRTEIRLRKNPGVRGPIIASNPFSGIIFFWEAAYMQATNQLIPFYSNIFTRSSNSTPSTHTVELPFATRRIIITRDPEHIKTVLTSKFTSFGKGQLFHDSWSPFLGDSIFTTDGALWQRNRALLRPMFTRERVRDLDIFDRWTNVFLDKLPACGETVDVCALFYRVTLDVTTDFLLGHGVGSLENPDGEFTRAFTEVQRKQMILTILHAFRWLIPQRSYTSSIRILERFVDPFIRSALKLTPDELANLSKSDRDFTFLHNIVLLSRDPKTIRDQIMAVLIAGRDTTAATLSWAVYELSRRPDVWTKLRASVLQRVGNQRMPTYDDLKNLNYLTHTINETLRLWPAVPYNIRGCVEHSTLPGQPGEPDIATLPDDIIVYSTLAMHRRPDLYPPISPTFADPAIFDPDRWEQWTPKPWQYVPFNGGPRICIGQNFAMTEMGFILVRLLQKFDRLEYRGDWSAQYHKTDIVGCPGQGVPVAFYEPKS</sequence>
<feature type="binding site" description="axial binding residue" evidence="11">
    <location>
        <position position="456"/>
    </location>
    <ligand>
        <name>heme</name>
        <dbReference type="ChEBI" id="CHEBI:30413"/>
    </ligand>
    <ligandPart>
        <name>Fe</name>
        <dbReference type="ChEBI" id="CHEBI:18248"/>
    </ligandPart>
</feature>
<dbReference type="InterPro" id="IPR001128">
    <property type="entry name" value="Cyt_P450"/>
</dbReference>
<keyword evidence="7 12" id="KW-0560">Oxidoreductase</keyword>
<dbReference type="GO" id="GO:0020037">
    <property type="term" value="F:heme binding"/>
    <property type="evidence" value="ECO:0007669"/>
    <property type="project" value="InterPro"/>
</dbReference>
<dbReference type="GO" id="GO:0004497">
    <property type="term" value="F:monooxygenase activity"/>
    <property type="evidence" value="ECO:0007669"/>
    <property type="project" value="UniProtKB-KW"/>
</dbReference>
<dbReference type="Gene3D" id="1.10.630.10">
    <property type="entry name" value="Cytochrome P450"/>
    <property type="match status" value="1"/>
</dbReference>
<evidence type="ECO:0000256" key="10">
    <source>
        <dbReference type="ARBA" id="ARBA00023136"/>
    </source>
</evidence>
<accession>A0A8H4Q6X4</accession>
<reference evidence="14 15" key="1">
    <citation type="journal article" date="2020" name="G3 (Bethesda)">
        <title>Genetic Underpinnings of Host Manipulation by Ophiocordyceps as Revealed by Comparative Transcriptomics.</title>
        <authorList>
            <person name="Will I."/>
            <person name="Das B."/>
            <person name="Trinh T."/>
            <person name="Brachmann A."/>
            <person name="Ohm R.A."/>
            <person name="de Bekker C."/>
        </authorList>
    </citation>
    <scope>NUCLEOTIDE SEQUENCE [LARGE SCALE GENOMIC DNA]</scope>
    <source>
        <strain evidence="14 15">EC05</strain>
    </source>
</reference>
<feature type="transmembrane region" description="Helical" evidence="13">
    <location>
        <begin position="12"/>
        <end position="29"/>
    </location>
</feature>
<dbReference type="InterPro" id="IPR017972">
    <property type="entry name" value="Cyt_P450_CS"/>
</dbReference>
<dbReference type="InterPro" id="IPR002401">
    <property type="entry name" value="Cyt_P450_E_grp-I"/>
</dbReference>
<evidence type="ECO:0000313" key="14">
    <source>
        <dbReference type="EMBL" id="KAF4587849.1"/>
    </source>
</evidence>
<evidence type="ECO:0000256" key="9">
    <source>
        <dbReference type="ARBA" id="ARBA00023033"/>
    </source>
</evidence>
<gene>
    <name evidence="14" type="ORF">GQ602_004542</name>
</gene>
<dbReference type="InterPro" id="IPR036396">
    <property type="entry name" value="Cyt_P450_sf"/>
</dbReference>
<keyword evidence="6 13" id="KW-1133">Transmembrane helix</keyword>
<evidence type="ECO:0000256" key="13">
    <source>
        <dbReference type="SAM" id="Phobius"/>
    </source>
</evidence>
<evidence type="ECO:0000256" key="7">
    <source>
        <dbReference type="ARBA" id="ARBA00023002"/>
    </source>
</evidence>
<comment type="similarity">
    <text evidence="3 12">Belongs to the cytochrome P450 family.</text>
</comment>
<dbReference type="OrthoDB" id="1470350at2759"/>
<evidence type="ECO:0000256" key="11">
    <source>
        <dbReference type="PIRSR" id="PIRSR602401-1"/>
    </source>
</evidence>
<comment type="caution">
    <text evidence="14">The sequence shown here is derived from an EMBL/GenBank/DDBJ whole genome shotgun (WGS) entry which is preliminary data.</text>
</comment>
<dbReference type="Pfam" id="PF00067">
    <property type="entry name" value="p450"/>
    <property type="match status" value="1"/>
</dbReference>
<dbReference type="AlphaFoldDB" id="A0A8H4Q6X4"/>
<evidence type="ECO:0000256" key="12">
    <source>
        <dbReference type="RuleBase" id="RU000461"/>
    </source>
</evidence>
<evidence type="ECO:0000256" key="1">
    <source>
        <dbReference type="ARBA" id="ARBA00001971"/>
    </source>
</evidence>
<evidence type="ECO:0000256" key="6">
    <source>
        <dbReference type="ARBA" id="ARBA00022989"/>
    </source>
</evidence>
<keyword evidence="10 13" id="KW-0472">Membrane</keyword>
<dbReference type="PANTHER" id="PTHR24287">
    <property type="entry name" value="P450, PUTATIVE (EUROFUNG)-RELATED"/>
    <property type="match status" value="1"/>
</dbReference>
<comment type="cofactor">
    <cofactor evidence="1 11">
        <name>heme</name>
        <dbReference type="ChEBI" id="CHEBI:30413"/>
    </cofactor>
</comment>
<keyword evidence="9 12" id="KW-0503">Monooxygenase</keyword>
<evidence type="ECO:0000256" key="5">
    <source>
        <dbReference type="ARBA" id="ARBA00022723"/>
    </source>
</evidence>
<dbReference type="PANTHER" id="PTHR24287:SF5">
    <property type="entry name" value="P450, PUTATIVE (EUROFUNG)-RELATED"/>
    <property type="match status" value="1"/>
</dbReference>
<dbReference type="GO" id="GO:0016705">
    <property type="term" value="F:oxidoreductase activity, acting on paired donors, with incorporation or reduction of molecular oxygen"/>
    <property type="evidence" value="ECO:0007669"/>
    <property type="project" value="InterPro"/>
</dbReference>
<comment type="subcellular location">
    <subcellularLocation>
        <location evidence="2">Membrane</location>
        <topology evidence="2">Single-pass membrane protein</topology>
    </subcellularLocation>
</comment>
<evidence type="ECO:0000313" key="15">
    <source>
        <dbReference type="Proteomes" id="UP000562929"/>
    </source>
</evidence>
<dbReference type="EMBL" id="JAACLJ010000004">
    <property type="protein sequence ID" value="KAF4587849.1"/>
    <property type="molecule type" value="Genomic_DNA"/>
</dbReference>
<keyword evidence="5 11" id="KW-0479">Metal-binding</keyword>
<dbReference type="SUPFAM" id="SSF48264">
    <property type="entry name" value="Cytochrome P450"/>
    <property type="match status" value="1"/>
</dbReference>
<keyword evidence="8 11" id="KW-0408">Iron</keyword>
<dbReference type="GO" id="GO:0005506">
    <property type="term" value="F:iron ion binding"/>
    <property type="evidence" value="ECO:0007669"/>
    <property type="project" value="InterPro"/>
</dbReference>
<dbReference type="Proteomes" id="UP000562929">
    <property type="component" value="Unassembled WGS sequence"/>
</dbReference>
<keyword evidence="11 12" id="KW-0349">Heme</keyword>
<keyword evidence="15" id="KW-1185">Reference proteome</keyword>
<evidence type="ECO:0000256" key="8">
    <source>
        <dbReference type="ARBA" id="ARBA00023004"/>
    </source>
</evidence>
<evidence type="ECO:0000256" key="3">
    <source>
        <dbReference type="ARBA" id="ARBA00010617"/>
    </source>
</evidence>
<organism evidence="14 15">
    <name type="scientific">Ophiocordyceps camponoti-floridani</name>
    <dbReference type="NCBI Taxonomy" id="2030778"/>
    <lineage>
        <taxon>Eukaryota</taxon>
        <taxon>Fungi</taxon>
        <taxon>Dikarya</taxon>
        <taxon>Ascomycota</taxon>
        <taxon>Pezizomycotina</taxon>
        <taxon>Sordariomycetes</taxon>
        <taxon>Hypocreomycetidae</taxon>
        <taxon>Hypocreales</taxon>
        <taxon>Ophiocordycipitaceae</taxon>
        <taxon>Ophiocordyceps</taxon>
    </lineage>
</organism>